<evidence type="ECO:0000256" key="1">
    <source>
        <dbReference type="ARBA" id="ARBA00004123"/>
    </source>
</evidence>
<dbReference type="InterPro" id="IPR044810">
    <property type="entry name" value="WRKY_plant"/>
</dbReference>
<evidence type="ECO:0000256" key="2">
    <source>
        <dbReference type="ARBA" id="ARBA00023015"/>
    </source>
</evidence>
<evidence type="ECO:0000259" key="7">
    <source>
        <dbReference type="PROSITE" id="PS50811"/>
    </source>
</evidence>
<dbReference type="AlphaFoldDB" id="A0AAW1XJ71"/>
<comment type="subcellular location">
    <subcellularLocation>
        <location evidence="1">Nucleus</location>
    </subcellularLocation>
</comment>
<evidence type="ECO:0000256" key="3">
    <source>
        <dbReference type="ARBA" id="ARBA00023125"/>
    </source>
</evidence>
<dbReference type="Pfam" id="PF03106">
    <property type="entry name" value="WRKY"/>
    <property type="match status" value="1"/>
</dbReference>
<dbReference type="SMART" id="SM00774">
    <property type="entry name" value="WRKY"/>
    <property type="match status" value="1"/>
</dbReference>
<feature type="domain" description="WRKY" evidence="7">
    <location>
        <begin position="83"/>
        <end position="149"/>
    </location>
</feature>
<dbReference type="FunFam" id="2.20.25.80:FF:000004">
    <property type="entry name" value="WRKY transcription factor 65"/>
    <property type="match status" value="1"/>
</dbReference>
<proteinExistence type="predicted"/>
<keyword evidence="3" id="KW-0238">DNA-binding</keyword>
<comment type="caution">
    <text evidence="8">The sequence shown here is derived from an EMBL/GenBank/DDBJ whole genome shotgun (WGS) entry which is preliminary data.</text>
</comment>
<feature type="compositionally biased region" description="Low complexity" evidence="6">
    <location>
        <begin position="23"/>
        <end position="36"/>
    </location>
</feature>
<feature type="compositionally biased region" description="Low complexity" evidence="6">
    <location>
        <begin position="52"/>
        <end position="61"/>
    </location>
</feature>
<dbReference type="InterPro" id="IPR003657">
    <property type="entry name" value="WRKY_dom"/>
</dbReference>
<dbReference type="PANTHER" id="PTHR32096">
    <property type="entry name" value="WRKY TRANSCRIPTION FACTOR 30-RELATED-RELATED"/>
    <property type="match status" value="1"/>
</dbReference>
<dbReference type="GO" id="GO:0003700">
    <property type="term" value="F:DNA-binding transcription factor activity"/>
    <property type="evidence" value="ECO:0007669"/>
    <property type="project" value="InterPro"/>
</dbReference>
<evidence type="ECO:0000256" key="6">
    <source>
        <dbReference type="SAM" id="MobiDB-lite"/>
    </source>
</evidence>
<evidence type="ECO:0000256" key="4">
    <source>
        <dbReference type="ARBA" id="ARBA00023163"/>
    </source>
</evidence>
<evidence type="ECO:0000313" key="8">
    <source>
        <dbReference type="EMBL" id="KAK9936619.1"/>
    </source>
</evidence>
<dbReference type="Gene3D" id="2.20.25.80">
    <property type="entry name" value="WRKY domain"/>
    <property type="match status" value="1"/>
</dbReference>
<dbReference type="GO" id="GO:0005634">
    <property type="term" value="C:nucleus"/>
    <property type="evidence" value="ECO:0007669"/>
    <property type="project" value="UniProtKB-SubCell"/>
</dbReference>
<keyword evidence="9" id="KW-1185">Reference proteome</keyword>
<sequence length="275" mass="30271">MESPTFFNKNFMSDIDQEDYDINNNNNNSTPENSSGSPPPPPCAAFNDVVYSKITSASSPKKSSRRAIQKRVVSIPIKENSNTNTPPPSDSWAWRKYGQKPIKGSPYPRGYYRCSSSKGCPARKQVERSRVDPTLLMITYSSEHNHPWPASRSHHGAKPEIKAETREEIAAQPEPDPEERSFADLGDESSLVIIPNADEFGWFADMETTSSRVLESPIFAESSSRGADSADVAGLVFPMGEEDESLFADLGELPECSLVFRHRAVGGVGPQAQIC</sequence>
<dbReference type="PROSITE" id="PS50811">
    <property type="entry name" value="WRKY"/>
    <property type="match status" value="1"/>
</dbReference>
<feature type="compositionally biased region" description="Polar residues" evidence="6">
    <location>
        <begin position="1"/>
        <end position="11"/>
    </location>
</feature>
<accession>A0AAW1XJ71</accession>
<evidence type="ECO:0000313" key="9">
    <source>
        <dbReference type="Proteomes" id="UP001457282"/>
    </source>
</evidence>
<evidence type="ECO:0000256" key="5">
    <source>
        <dbReference type="ARBA" id="ARBA00023242"/>
    </source>
</evidence>
<protein>
    <recommendedName>
        <fullName evidence="7">WRKY domain-containing protein</fullName>
    </recommendedName>
</protein>
<name>A0AAW1XJ71_RUBAR</name>
<dbReference type="EMBL" id="JBEDUW010000003">
    <property type="protein sequence ID" value="KAK9936619.1"/>
    <property type="molecule type" value="Genomic_DNA"/>
</dbReference>
<keyword evidence="5" id="KW-0539">Nucleus</keyword>
<organism evidence="8 9">
    <name type="scientific">Rubus argutus</name>
    <name type="common">Southern blackberry</name>
    <dbReference type="NCBI Taxonomy" id="59490"/>
    <lineage>
        <taxon>Eukaryota</taxon>
        <taxon>Viridiplantae</taxon>
        <taxon>Streptophyta</taxon>
        <taxon>Embryophyta</taxon>
        <taxon>Tracheophyta</taxon>
        <taxon>Spermatophyta</taxon>
        <taxon>Magnoliopsida</taxon>
        <taxon>eudicotyledons</taxon>
        <taxon>Gunneridae</taxon>
        <taxon>Pentapetalae</taxon>
        <taxon>rosids</taxon>
        <taxon>fabids</taxon>
        <taxon>Rosales</taxon>
        <taxon>Rosaceae</taxon>
        <taxon>Rosoideae</taxon>
        <taxon>Rosoideae incertae sedis</taxon>
        <taxon>Rubus</taxon>
    </lineage>
</organism>
<reference evidence="8 9" key="1">
    <citation type="journal article" date="2023" name="G3 (Bethesda)">
        <title>A chromosome-length genome assembly and annotation of blackberry (Rubus argutus, cv. 'Hillquist').</title>
        <authorList>
            <person name="Bruna T."/>
            <person name="Aryal R."/>
            <person name="Dudchenko O."/>
            <person name="Sargent D.J."/>
            <person name="Mead D."/>
            <person name="Buti M."/>
            <person name="Cavallini A."/>
            <person name="Hytonen T."/>
            <person name="Andres J."/>
            <person name="Pham M."/>
            <person name="Weisz D."/>
            <person name="Mascagni F."/>
            <person name="Usai G."/>
            <person name="Natali L."/>
            <person name="Bassil N."/>
            <person name="Fernandez G.E."/>
            <person name="Lomsadze A."/>
            <person name="Armour M."/>
            <person name="Olukolu B."/>
            <person name="Poorten T."/>
            <person name="Britton C."/>
            <person name="Davik J."/>
            <person name="Ashrafi H."/>
            <person name="Aiden E.L."/>
            <person name="Borodovsky M."/>
            <person name="Worthington M."/>
        </authorList>
    </citation>
    <scope>NUCLEOTIDE SEQUENCE [LARGE SCALE GENOMIC DNA]</scope>
    <source>
        <strain evidence="8">PI 553951</strain>
    </source>
</reference>
<feature type="region of interest" description="Disordered" evidence="6">
    <location>
        <begin position="1"/>
        <end position="95"/>
    </location>
</feature>
<dbReference type="InterPro" id="IPR036576">
    <property type="entry name" value="WRKY_dom_sf"/>
</dbReference>
<keyword evidence="2" id="KW-0805">Transcription regulation</keyword>
<dbReference type="SUPFAM" id="SSF118290">
    <property type="entry name" value="WRKY DNA-binding domain"/>
    <property type="match status" value="1"/>
</dbReference>
<dbReference type="GO" id="GO:0000976">
    <property type="term" value="F:transcription cis-regulatory region binding"/>
    <property type="evidence" value="ECO:0007669"/>
    <property type="project" value="TreeGrafter"/>
</dbReference>
<feature type="compositionally biased region" description="Basic and acidic residues" evidence="6">
    <location>
        <begin position="157"/>
        <end position="169"/>
    </location>
</feature>
<feature type="region of interest" description="Disordered" evidence="6">
    <location>
        <begin position="145"/>
        <end position="182"/>
    </location>
</feature>
<gene>
    <name evidence="8" type="ORF">M0R45_013449</name>
</gene>
<dbReference type="PANTHER" id="PTHR32096:SF137">
    <property type="entry name" value="WRKY TRANSCRIPTION FACTOR 65 ISOFORM X1-RELATED"/>
    <property type="match status" value="1"/>
</dbReference>
<dbReference type="Proteomes" id="UP001457282">
    <property type="component" value="Unassembled WGS sequence"/>
</dbReference>
<keyword evidence="4" id="KW-0804">Transcription</keyword>